<accession>A0A7G2CJ96</accession>
<dbReference type="OrthoDB" id="2801544at2759"/>
<evidence type="ECO:0000256" key="2">
    <source>
        <dbReference type="SAM" id="MobiDB-lite"/>
    </source>
</evidence>
<dbReference type="AlphaFoldDB" id="A0A7G2CJ96"/>
<dbReference type="InterPro" id="IPR014001">
    <property type="entry name" value="Helicase_ATP-bd"/>
</dbReference>
<name>A0A7G2CJ96_9TRYP</name>
<feature type="region of interest" description="Disordered" evidence="2">
    <location>
        <begin position="415"/>
        <end position="436"/>
    </location>
</feature>
<dbReference type="GO" id="GO:0016787">
    <property type="term" value="F:hydrolase activity"/>
    <property type="evidence" value="ECO:0007669"/>
    <property type="project" value="UniProtKB-KW"/>
</dbReference>
<feature type="compositionally biased region" description="Polar residues" evidence="2">
    <location>
        <begin position="427"/>
        <end position="436"/>
    </location>
</feature>
<dbReference type="GO" id="GO:0006281">
    <property type="term" value="P:DNA repair"/>
    <property type="evidence" value="ECO:0007669"/>
    <property type="project" value="TreeGrafter"/>
</dbReference>
<dbReference type="SMART" id="SM00487">
    <property type="entry name" value="DEXDc"/>
    <property type="match status" value="1"/>
</dbReference>
<dbReference type="GO" id="GO:0005524">
    <property type="term" value="F:ATP binding"/>
    <property type="evidence" value="ECO:0007669"/>
    <property type="project" value="InterPro"/>
</dbReference>
<keyword evidence="1" id="KW-0378">Hydrolase</keyword>
<keyword evidence="5" id="KW-1185">Reference proteome</keyword>
<dbReference type="PROSITE" id="PS51192">
    <property type="entry name" value="HELICASE_ATP_BIND_1"/>
    <property type="match status" value="1"/>
</dbReference>
<dbReference type="GO" id="GO:0043596">
    <property type="term" value="C:nuclear replication fork"/>
    <property type="evidence" value="ECO:0007669"/>
    <property type="project" value="TreeGrafter"/>
</dbReference>
<dbReference type="InterPro" id="IPR027417">
    <property type="entry name" value="P-loop_NTPase"/>
</dbReference>
<dbReference type="Gene3D" id="3.40.50.10810">
    <property type="entry name" value="Tandem AAA-ATPase domain"/>
    <property type="match status" value="1"/>
</dbReference>
<dbReference type="InterPro" id="IPR038718">
    <property type="entry name" value="SNF2-like_sf"/>
</dbReference>
<dbReference type="SUPFAM" id="SSF52540">
    <property type="entry name" value="P-loop containing nucleoside triphosphate hydrolases"/>
    <property type="match status" value="1"/>
</dbReference>
<reference evidence="4 5" key="1">
    <citation type="submission" date="2020-08" db="EMBL/GenBank/DDBJ databases">
        <authorList>
            <person name="Newling K."/>
            <person name="Davey J."/>
            <person name="Forrester S."/>
        </authorList>
    </citation>
    <scope>NUCLEOTIDE SEQUENCE [LARGE SCALE GENOMIC DNA]</scope>
    <source>
        <strain evidence="5">Crithidia deanei Carvalho (ATCC PRA-265)</strain>
    </source>
</reference>
<dbReference type="FunFam" id="3.40.50.10810:FF:000073">
    <property type="entry name" value="DNA helicase, putative"/>
    <property type="match status" value="1"/>
</dbReference>
<evidence type="ECO:0000313" key="4">
    <source>
        <dbReference type="EMBL" id="CAD2219928.1"/>
    </source>
</evidence>
<dbReference type="VEuPathDB" id="TriTrypDB:ADEAN_000744200"/>
<organism evidence="4 5">
    <name type="scientific">Angomonas deanei</name>
    <dbReference type="NCBI Taxonomy" id="59799"/>
    <lineage>
        <taxon>Eukaryota</taxon>
        <taxon>Discoba</taxon>
        <taxon>Euglenozoa</taxon>
        <taxon>Kinetoplastea</taxon>
        <taxon>Metakinetoplastina</taxon>
        <taxon>Trypanosomatida</taxon>
        <taxon>Trypanosomatidae</taxon>
        <taxon>Strigomonadinae</taxon>
        <taxon>Angomonas</taxon>
    </lineage>
</organism>
<dbReference type="CDD" id="cd18010">
    <property type="entry name" value="DEXHc_HARP_SMARCAL1"/>
    <property type="match status" value="1"/>
</dbReference>
<dbReference type="PANTHER" id="PTHR45766">
    <property type="entry name" value="DNA ANNEALING HELICASE AND ENDONUCLEASE ZRANB3 FAMILY MEMBER"/>
    <property type="match status" value="1"/>
</dbReference>
<sequence>MDCNCGLPAHFFVGRDGKIGYNCPRSKCKFYATAPVFCSEYSRIVPNASTPADAILIRCEAALHPEAKGGRSVPCCLLKCYGSITDRPDLLAVLEDPAYGGEWHTTAAAYIYLMEHYKTLVSRLKSMKSTLLQEIPPFFFSCLEKYRQATVQYEYLLHNDKEKDELEMDVVYQQLKPFQKKGVEFILTRGGRGMIADSMGLGKTVQAICVAHYYRQEWPVLVVCPMSLTENWVKEFNRFCGVAFSRMIVLQGPKAQVTSLHEVVIVSYSSLKYVDKKVFNVVILDESHYIKAGDSNRTKAALSLCSKANRVLLLSGTPAMSRPIELYTQMQAIQARCTPTKTQFGARYCNAFVGRFGVDYTGHMHENELHYFLRNFMIRRTKAELGGELPSKTRQLLYVTITEKERKAMEKQVSALRKSVDSAPGGATSTVPTREM</sequence>
<proteinExistence type="predicted"/>
<evidence type="ECO:0000259" key="3">
    <source>
        <dbReference type="PROSITE" id="PS51192"/>
    </source>
</evidence>
<dbReference type="Pfam" id="PF00176">
    <property type="entry name" value="SNF2-rel_dom"/>
    <property type="match status" value="1"/>
</dbReference>
<evidence type="ECO:0000256" key="1">
    <source>
        <dbReference type="ARBA" id="ARBA00022801"/>
    </source>
</evidence>
<feature type="domain" description="Helicase ATP-binding" evidence="3">
    <location>
        <begin position="184"/>
        <end position="336"/>
    </location>
</feature>
<evidence type="ECO:0000313" key="5">
    <source>
        <dbReference type="Proteomes" id="UP000515908"/>
    </source>
</evidence>
<gene>
    <name evidence="4" type="ORF">ADEAN_000744200</name>
</gene>
<dbReference type="GO" id="GO:0031297">
    <property type="term" value="P:replication fork processing"/>
    <property type="evidence" value="ECO:0007669"/>
    <property type="project" value="TreeGrafter"/>
</dbReference>
<dbReference type="PANTHER" id="PTHR45766:SF6">
    <property type="entry name" value="SWI_SNF-RELATED MATRIX-ASSOCIATED ACTIN-DEPENDENT REGULATOR OF CHROMATIN SUBFAMILY A-LIKE PROTEIN 1"/>
    <property type="match status" value="1"/>
</dbReference>
<dbReference type="EMBL" id="LR877159">
    <property type="protein sequence ID" value="CAD2219928.1"/>
    <property type="molecule type" value="Genomic_DNA"/>
</dbReference>
<protein>
    <submittedName>
        <fullName evidence="4">Type III restriction enzyme, res subunit/SNF2 family N-terminal domain containing protein, putative</fullName>
    </submittedName>
</protein>
<dbReference type="Proteomes" id="UP000515908">
    <property type="component" value="Chromosome 15"/>
</dbReference>
<dbReference type="InterPro" id="IPR000330">
    <property type="entry name" value="SNF2_N"/>
</dbReference>